<comment type="caution">
    <text evidence="1">The sequence shown here is derived from an EMBL/GenBank/DDBJ whole genome shotgun (WGS) entry which is preliminary data.</text>
</comment>
<reference evidence="1" key="1">
    <citation type="submission" date="2020-12" db="EMBL/GenBank/DDBJ databases">
        <title>Metabolic potential, ecology and presence of endohyphal bacteria is reflected in genomic diversity of Mucoromycotina.</title>
        <authorList>
            <person name="Muszewska A."/>
            <person name="Okrasinska A."/>
            <person name="Steczkiewicz K."/>
            <person name="Drgas O."/>
            <person name="Orlowska M."/>
            <person name="Perlinska-Lenart U."/>
            <person name="Aleksandrzak-Piekarczyk T."/>
            <person name="Szatraj K."/>
            <person name="Zielenkiewicz U."/>
            <person name="Pilsyk S."/>
            <person name="Malc E."/>
            <person name="Mieczkowski P."/>
            <person name="Kruszewska J.S."/>
            <person name="Biernat P."/>
            <person name="Pawlowska J."/>
        </authorList>
    </citation>
    <scope>NUCLEOTIDE SEQUENCE</scope>
    <source>
        <strain evidence="1">WA0000051536</strain>
    </source>
</reference>
<evidence type="ECO:0000313" key="1">
    <source>
        <dbReference type="EMBL" id="KAG2180703.1"/>
    </source>
</evidence>
<protein>
    <submittedName>
        <fullName evidence="1">Uncharacterized protein</fullName>
    </submittedName>
</protein>
<dbReference type="EMBL" id="JAEPRA010000009">
    <property type="protein sequence ID" value="KAG2180703.1"/>
    <property type="molecule type" value="Genomic_DNA"/>
</dbReference>
<proteinExistence type="predicted"/>
<sequence length="157" mass="17651">MCWEEEQKDELSHLALSLEGRCFKASWLMPPSCSCRRKPILLYLFLSRSEESKMAIARFGLVVQKVRTRRVIHPTSCIADRKPDLGNQTSEVHKWSTSRFLLASTAAVSPIYPPQGNQIITPSIASKFYLAEVKALGLLPDMTLDAHILPSFDFITG</sequence>
<dbReference type="AlphaFoldDB" id="A0A8H7PVN7"/>
<evidence type="ECO:0000313" key="2">
    <source>
        <dbReference type="Proteomes" id="UP000612746"/>
    </source>
</evidence>
<gene>
    <name evidence="1" type="ORF">INT44_003710</name>
</gene>
<organism evidence="1 2">
    <name type="scientific">Umbelopsis vinacea</name>
    <dbReference type="NCBI Taxonomy" id="44442"/>
    <lineage>
        <taxon>Eukaryota</taxon>
        <taxon>Fungi</taxon>
        <taxon>Fungi incertae sedis</taxon>
        <taxon>Mucoromycota</taxon>
        <taxon>Mucoromycotina</taxon>
        <taxon>Umbelopsidomycetes</taxon>
        <taxon>Umbelopsidales</taxon>
        <taxon>Umbelopsidaceae</taxon>
        <taxon>Umbelopsis</taxon>
    </lineage>
</organism>
<name>A0A8H7PVN7_9FUNG</name>
<keyword evidence="2" id="KW-1185">Reference proteome</keyword>
<accession>A0A8H7PVN7</accession>
<dbReference type="Proteomes" id="UP000612746">
    <property type="component" value="Unassembled WGS sequence"/>
</dbReference>